<sequence>MANIKINMWSGPRNISTAIMYSFAQRIDTQVVDEPFYAHYLLQSGAKHPGRAKVIESQPKDPSIVMQNLMATGTNADVLFVKNMAHHMIEMDNILEQLFEEFTPVFLIRDPADMLLSLDKSLPDPSLRDTGYQHLLDLFETVENNELPLTVLDSKELLEDPEFVLSALCEQLGIPFEESMLSWQPGPIPEDGIWAEHWYDNVHKSTGFKPYTPKTEKLPDRLKPLYEHCKSIYDRLFAHAIKK</sequence>
<dbReference type="GO" id="GO:0019752">
    <property type="term" value="P:carboxylic acid metabolic process"/>
    <property type="evidence" value="ECO:0007669"/>
    <property type="project" value="TreeGrafter"/>
</dbReference>
<dbReference type="Gene3D" id="3.40.50.300">
    <property type="entry name" value="P-loop containing nucleotide triphosphate hydrolases"/>
    <property type="match status" value="1"/>
</dbReference>
<dbReference type="InterPro" id="IPR050571">
    <property type="entry name" value="Class-IV_PLP-Dep_Aminotrnsfr"/>
</dbReference>
<gene>
    <name evidence="2" type="ORF">CK503_04550</name>
</gene>
<keyword evidence="2" id="KW-0808">Transferase</keyword>
<dbReference type="AlphaFoldDB" id="A0A2A2GCZ9"/>
<dbReference type="SUPFAM" id="SSF52540">
    <property type="entry name" value="P-loop containing nucleoside triphosphate hydrolases"/>
    <property type="match status" value="1"/>
</dbReference>
<name>A0A2A2GCZ9_9BACT</name>
<dbReference type="Proteomes" id="UP000218831">
    <property type="component" value="Unassembled WGS sequence"/>
</dbReference>
<evidence type="ECO:0000313" key="3">
    <source>
        <dbReference type="Proteomes" id="UP000218831"/>
    </source>
</evidence>
<dbReference type="InterPro" id="IPR027417">
    <property type="entry name" value="P-loop_NTPase"/>
</dbReference>
<reference evidence="2 3" key="1">
    <citation type="submission" date="2017-08" db="EMBL/GenBank/DDBJ databases">
        <title>Aliifodinibius alkalisoli sp. nov., isolated from saline alkaline soil.</title>
        <authorList>
            <person name="Liu D."/>
            <person name="Zhang G."/>
        </authorList>
    </citation>
    <scope>NUCLEOTIDE SEQUENCE [LARGE SCALE GENOMIC DNA]</scope>
    <source>
        <strain evidence="2 3">WN023</strain>
    </source>
</reference>
<dbReference type="PANTHER" id="PTHR42743">
    <property type="entry name" value="AMINO-ACID AMINOTRANSFERASE"/>
    <property type="match status" value="1"/>
</dbReference>
<dbReference type="GO" id="GO:0016740">
    <property type="term" value="F:transferase activity"/>
    <property type="evidence" value="ECO:0007669"/>
    <property type="project" value="UniProtKB-KW"/>
</dbReference>
<evidence type="ECO:0000256" key="1">
    <source>
        <dbReference type="ARBA" id="ARBA00009320"/>
    </source>
</evidence>
<comment type="caution">
    <text evidence="2">The sequence shown here is derived from an EMBL/GenBank/DDBJ whole genome shotgun (WGS) entry which is preliminary data.</text>
</comment>
<accession>A0A2A2GCZ9</accession>
<proteinExistence type="inferred from homology"/>
<dbReference type="PANTHER" id="PTHR42743:SF11">
    <property type="entry name" value="AMINODEOXYCHORISMATE LYASE"/>
    <property type="match status" value="1"/>
</dbReference>
<organism evidence="2 3">
    <name type="scientific">Fodinibius salipaludis</name>
    <dbReference type="NCBI Taxonomy" id="2032627"/>
    <lineage>
        <taxon>Bacteria</taxon>
        <taxon>Pseudomonadati</taxon>
        <taxon>Balneolota</taxon>
        <taxon>Balneolia</taxon>
        <taxon>Balneolales</taxon>
        <taxon>Balneolaceae</taxon>
        <taxon>Fodinibius</taxon>
    </lineage>
</organism>
<dbReference type="RefSeq" id="WP_095605615.1">
    <property type="nucleotide sequence ID" value="NZ_NSKE01000003.1"/>
</dbReference>
<dbReference type="EMBL" id="NSKE01000003">
    <property type="protein sequence ID" value="PAU94749.1"/>
    <property type="molecule type" value="Genomic_DNA"/>
</dbReference>
<dbReference type="Pfam" id="PF19798">
    <property type="entry name" value="Sulfotransfer_5"/>
    <property type="match status" value="1"/>
</dbReference>
<evidence type="ECO:0000313" key="2">
    <source>
        <dbReference type="EMBL" id="PAU94749.1"/>
    </source>
</evidence>
<protein>
    <submittedName>
        <fullName evidence="2">Sulfotransferase family protein</fullName>
    </submittedName>
</protein>
<comment type="similarity">
    <text evidence="1">Belongs to the class-IV pyridoxal-phosphate-dependent aminotransferase family.</text>
</comment>
<keyword evidence="3" id="KW-1185">Reference proteome</keyword>
<dbReference type="OrthoDB" id="272985at2"/>